<dbReference type="EMBL" id="MH674343">
    <property type="protein sequence ID" value="AXN53406.1"/>
    <property type="molecule type" value="Genomic_DNA"/>
</dbReference>
<accession>A0A385AH62</accession>
<proteinExistence type="predicted"/>
<organism evidence="1">
    <name type="scientific">Methanobacterium virus Drs3</name>
    <dbReference type="NCBI Taxonomy" id="1430441"/>
    <lineage>
        <taxon>Viruses</taxon>
        <taxon>Duplodnaviria</taxon>
        <taxon>Heunggongvirae</taxon>
        <taxon>Uroviricota</taxon>
        <taxon>Caudoviricetes</taxon>
        <taxon>Methanobavirales</taxon>
        <taxon>Anaerodiviridae</taxon>
        <taxon>Metforvirus</taxon>
        <taxon>Metforvirus limi</taxon>
        <taxon>Metforvirus Drs3</taxon>
    </lineage>
</organism>
<dbReference type="RefSeq" id="YP_010355868.1">
    <property type="nucleotide sequence ID" value="NC_062738.1"/>
</dbReference>
<sequence>MLSNVQTLNNIVANKASALAVQTFNKAILNPEQAGRFLREATEDQPVMREASVITMKSHTKNLDRVTLDGRILHSGYDATGKTRELTDDEKVSIKTWQNQLVAQKLKTQAEIEDDELEDNLEGKAFVNTLLDLIGEQVSSDMEVWGLFADKDTISFATDDLLSTTQGWIPKAGNKVYKEDIEAYATDNDLDGDSVEAIFDSMIDATPKKFIKNRNMMRFYVPYQYEKAYRDGLKERGTALGDATIQGYQQLVYEGIPVVHVPSMDDTTVQTLYRTPSLLLTTPANMVAGIWRQISIEPERHAAKEMTEYVLTMRGDVHYINEFMATAAFPEIEAPE</sequence>
<name>A0A385AH62_9CAUD</name>
<evidence type="ECO:0000313" key="1">
    <source>
        <dbReference type="EMBL" id="AXN53406.1"/>
    </source>
</evidence>
<keyword evidence="2" id="KW-1185">Reference proteome</keyword>
<evidence type="ECO:0000313" key="2">
    <source>
        <dbReference type="Proteomes" id="UP000262397"/>
    </source>
</evidence>
<dbReference type="GeneID" id="71931024"/>
<dbReference type="Proteomes" id="UP000262397">
    <property type="component" value="Segment"/>
</dbReference>
<gene>
    <name evidence="1" type="primary">xkdG</name>
    <name evidence="1" type="ORF">Drs3_00025</name>
</gene>
<dbReference type="KEGG" id="vg:71931024"/>
<protein>
    <submittedName>
        <fullName evidence="1">XkdG</fullName>
    </submittedName>
</protein>
<reference evidence="1" key="1">
    <citation type="submission" date="2018-07" db="EMBL/GenBank/DDBJ databases">
        <authorList>
            <person name="Quirk P.G."/>
            <person name="Krulwich T.A."/>
        </authorList>
    </citation>
    <scope>NUCLEOTIDE SEQUENCE [LARGE SCALE GENOMIC DNA]</scope>
</reference>